<organism evidence="6 7">
    <name type="scientific">Candidatus Magnetominusculus xianensis</name>
    <dbReference type="NCBI Taxonomy" id="1748249"/>
    <lineage>
        <taxon>Bacteria</taxon>
        <taxon>Pseudomonadati</taxon>
        <taxon>Nitrospirota</taxon>
        <taxon>Nitrospiria</taxon>
        <taxon>Nitrospirales</taxon>
        <taxon>Nitrospiraceae</taxon>
        <taxon>Candidatus Magnetominusculus</taxon>
    </lineage>
</organism>
<feature type="transmembrane region" description="Helical" evidence="5">
    <location>
        <begin position="97"/>
        <end position="120"/>
    </location>
</feature>
<evidence type="ECO:0000256" key="1">
    <source>
        <dbReference type="ARBA" id="ARBA00004141"/>
    </source>
</evidence>
<comment type="caution">
    <text evidence="6">The sequence shown here is derived from an EMBL/GenBank/DDBJ whole genome shotgun (WGS) entry which is preliminary data.</text>
</comment>
<feature type="transmembrane region" description="Helical" evidence="5">
    <location>
        <begin position="54"/>
        <end position="77"/>
    </location>
</feature>
<dbReference type="Pfam" id="PF02361">
    <property type="entry name" value="CbiQ"/>
    <property type="match status" value="1"/>
</dbReference>
<accession>A0ABR5SGU3</accession>
<keyword evidence="4 5" id="KW-0472">Membrane</keyword>
<feature type="transmembrane region" description="Helical" evidence="5">
    <location>
        <begin position="12"/>
        <end position="42"/>
    </location>
</feature>
<reference evidence="6 7" key="1">
    <citation type="submission" date="2015-11" db="EMBL/GenBank/DDBJ databases">
        <authorList>
            <person name="Lin W."/>
        </authorList>
    </citation>
    <scope>NUCLEOTIDE SEQUENCE [LARGE SCALE GENOMIC DNA]</scope>
    <source>
        <strain evidence="6 7">HCH-1</strain>
    </source>
</reference>
<evidence type="ECO:0000256" key="2">
    <source>
        <dbReference type="ARBA" id="ARBA00022692"/>
    </source>
</evidence>
<dbReference type="InterPro" id="IPR003339">
    <property type="entry name" value="ABC/ECF_trnsptr_transmembrane"/>
</dbReference>
<evidence type="ECO:0000256" key="5">
    <source>
        <dbReference type="SAM" id="Phobius"/>
    </source>
</evidence>
<keyword evidence="3 5" id="KW-1133">Transmembrane helix</keyword>
<evidence type="ECO:0000313" key="6">
    <source>
        <dbReference type="EMBL" id="KWT90515.1"/>
    </source>
</evidence>
<comment type="subcellular location">
    <subcellularLocation>
        <location evidence="1">Membrane</location>
        <topology evidence="1">Multi-pass membrane protein</topology>
    </subcellularLocation>
</comment>
<protein>
    <submittedName>
        <fullName evidence="6">ABC transporter cobalt-specific permease</fullName>
    </submittedName>
</protein>
<proteinExistence type="predicted"/>
<dbReference type="Proteomes" id="UP000060487">
    <property type="component" value="Unassembled WGS sequence"/>
</dbReference>
<evidence type="ECO:0000313" key="7">
    <source>
        <dbReference type="Proteomes" id="UP000060487"/>
    </source>
</evidence>
<gene>
    <name evidence="6" type="ORF">ASN18_1108</name>
</gene>
<dbReference type="CDD" id="cd16914">
    <property type="entry name" value="EcfT"/>
    <property type="match status" value="1"/>
</dbReference>
<keyword evidence="2 5" id="KW-0812">Transmembrane</keyword>
<name>A0ABR5SGU3_9BACT</name>
<dbReference type="RefSeq" id="WP_306688654.1">
    <property type="nucleotide sequence ID" value="NZ_LNQR01000035.1"/>
</dbReference>
<keyword evidence="7" id="KW-1185">Reference proteome</keyword>
<evidence type="ECO:0000256" key="3">
    <source>
        <dbReference type="ARBA" id="ARBA00022989"/>
    </source>
</evidence>
<evidence type="ECO:0000256" key="4">
    <source>
        <dbReference type="ARBA" id="ARBA00023136"/>
    </source>
</evidence>
<dbReference type="EMBL" id="LNQR01000035">
    <property type="protein sequence ID" value="KWT90515.1"/>
    <property type="molecule type" value="Genomic_DNA"/>
</dbReference>
<sequence>MKFSPEFKITLYVIFIAVTFLMKDLQFFIISSAAAACFFFLYPDKAVRRGIVPVSIFLFITFMSGLCFTGGRVIVSFAGVDITHEGLNDAIVKTARVFLMIVGAKILMLTTGVDDMIAGLNRMMPSSKSRGKTAGKSSVADFVEITGMTLKAFPAIVLRLKRDFREKAADARPTGLIDRARLSASLAIPMLGEIINSPEKIFGELTDNSNN</sequence>